<proteinExistence type="predicted"/>
<gene>
    <name evidence="1" type="ORF">GA0070608_2867</name>
</gene>
<evidence type="ECO:0000313" key="2">
    <source>
        <dbReference type="Proteomes" id="UP000199343"/>
    </source>
</evidence>
<protein>
    <submittedName>
        <fullName evidence="1">Uncharacterized protein</fullName>
    </submittedName>
</protein>
<reference evidence="2" key="1">
    <citation type="submission" date="2016-06" db="EMBL/GenBank/DDBJ databases">
        <authorList>
            <person name="Varghese N."/>
            <person name="Submissions Spin"/>
        </authorList>
    </citation>
    <scope>NUCLEOTIDE SEQUENCE [LARGE SCALE GENOMIC DNA]</scope>
    <source>
        <strain evidence="2">DSM 43363</strain>
    </source>
</reference>
<organism evidence="1 2">
    <name type="scientific">Micromonospora peucetia</name>
    <dbReference type="NCBI Taxonomy" id="47871"/>
    <lineage>
        <taxon>Bacteria</taxon>
        <taxon>Bacillati</taxon>
        <taxon>Actinomycetota</taxon>
        <taxon>Actinomycetes</taxon>
        <taxon>Micromonosporales</taxon>
        <taxon>Micromonosporaceae</taxon>
        <taxon>Micromonospora</taxon>
    </lineage>
</organism>
<evidence type="ECO:0000313" key="1">
    <source>
        <dbReference type="EMBL" id="SCL63885.1"/>
    </source>
</evidence>
<dbReference type="AlphaFoldDB" id="A0A1C6VC95"/>
<dbReference type="STRING" id="47871.GA0070608_2867"/>
<dbReference type="EMBL" id="FMIC01000002">
    <property type="protein sequence ID" value="SCL63885.1"/>
    <property type="molecule type" value="Genomic_DNA"/>
</dbReference>
<accession>A0A1C6VC95</accession>
<sequence length="152" mass="16768">MGRSVPPGSGTVSDVAARLPRMITRPSQKWGRDVREQKAAIAAGTLTEDAAYALRLWSEPFITAVDAALDAYEADVRSLSAPSDEEVFAAVERVITALNAVSDEHGMIETGEREDLCEYVDVVLTNAGLDVEALTSRHDIERYELTDEWRDW</sequence>
<name>A0A1C6VC95_9ACTN</name>
<dbReference type="Proteomes" id="UP000199343">
    <property type="component" value="Unassembled WGS sequence"/>
</dbReference>